<dbReference type="AlphaFoldDB" id="A0A1J5S2W3"/>
<sequence>MKTPFDTATGTIGLGLLLTMGLFLIVRWLVLRG</sequence>
<keyword evidence="1" id="KW-0472">Membrane</keyword>
<evidence type="ECO:0000313" key="2">
    <source>
        <dbReference type="EMBL" id="OIQ98580.1"/>
    </source>
</evidence>
<keyword evidence="1" id="KW-0812">Transmembrane</keyword>
<keyword evidence="1" id="KW-1133">Transmembrane helix</keyword>
<protein>
    <submittedName>
        <fullName evidence="2">Uncharacterized protein</fullName>
    </submittedName>
</protein>
<evidence type="ECO:0000256" key="1">
    <source>
        <dbReference type="SAM" id="Phobius"/>
    </source>
</evidence>
<dbReference type="EMBL" id="MLJW01000117">
    <property type="protein sequence ID" value="OIQ98580.1"/>
    <property type="molecule type" value="Genomic_DNA"/>
</dbReference>
<accession>A0A1J5S2W3</accession>
<comment type="caution">
    <text evidence="2">The sequence shown here is derived from an EMBL/GenBank/DDBJ whole genome shotgun (WGS) entry which is preliminary data.</text>
</comment>
<gene>
    <name evidence="2" type="ORF">GALL_194050</name>
</gene>
<feature type="transmembrane region" description="Helical" evidence="1">
    <location>
        <begin position="12"/>
        <end position="30"/>
    </location>
</feature>
<name>A0A1J5S2W3_9ZZZZ</name>
<proteinExistence type="predicted"/>
<reference evidence="2" key="1">
    <citation type="submission" date="2016-10" db="EMBL/GenBank/DDBJ databases">
        <title>Sequence of Gallionella enrichment culture.</title>
        <authorList>
            <person name="Poehlein A."/>
            <person name="Muehling M."/>
            <person name="Daniel R."/>
        </authorList>
    </citation>
    <scope>NUCLEOTIDE SEQUENCE</scope>
</reference>
<organism evidence="2">
    <name type="scientific">mine drainage metagenome</name>
    <dbReference type="NCBI Taxonomy" id="410659"/>
    <lineage>
        <taxon>unclassified sequences</taxon>
        <taxon>metagenomes</taxon>
        <taxon>ecological metagenomes</taxon>
    </lineage>
</organism>